<comment type="caution">
    <text evidence="1">The sequence shown here is derived from an EMBL/GenBank/DDBJ whole genome shotgun (WGS) entry which is preliminary data.</text>
</comment>
<name>A0A6I2LB61_9BURK</name>
<dbReference type="AlphaFoldDB" id="A0A6I2LB61"/>
<sequence>MGDMNGNQGLYQQKLTYRSNGTPCQCLAQPWFIKVPHPVYDPRHGNLLEPIICGENVFHRISDDLTAAEHTVDIITWGFDPGMVLVRGGTAESGTRYGDLLKQITTRKKNPVMVRLLVWHDDAAAQFLMNSAPGFYGRLFPGIGAGLGGFYGDAHHAYNAAWYEEIASGEIPVRLLAELTHSN</sequence>
<protein>
    <submittedName>
        <fullName evidence="1">Uncharacterized protein</fullName>
    </submittedName>
</protein>
<accession>A0A6I2LB61</accession>
<organism evidence="1 2">
    <name type="scientific">Duganella guangzhouensis</name>
    <dbReference type="NCBI Taxonomy" id="2666084"/>
    <lineage>
        <taxon>Bacteria</taxon>
        <taxon>Pseudomonadati</taxon>
        <taxon>Pseudomonadota</taxon>
        <taxon>Betaproteobacteria</taxon>
        <taxon>Burkholderiales</taxon>
        <taxon>Oxalobacteraceae</taxon>
        <taxon>Telluria group</taxon>
        <taxon>Duganella</taxon>
    </lineage>
</organism>
<dbReference type="EMBL" id="WKJK01000026">
    <property type="protein sequence ID" value="MRW94357.1"/>
    <property type="molecule type" value="Genomic_DNA"/>
</dbReference>
<reference evidence="1 2" key="1">
    <citation type="submission" date="2019-11" db="EMBL/GenBank/DDBJ databases">
        <title>Novel species isolated from a subtropical stream in China.</title>
        <authorList>
            <person name="Lu H."/>
        </authorList>
    </citation>
    <scope>NUCLEOTIDE SEQUENCE [LARGE SCALE GENOMIC DNA]</scope>
    <source>
        <strain evidence="1 2">FT80W</strain>
    </source>
</reference>
<evidence type="ECO:0000313" key="2">
    <source>
        <dbReference type="Proteomes" id="UP000433309"/>
    </source>
</evidence>
<dbReference type="Proteomes" id="UP000433309">
    <property type="component" value="Unassembled WGS sequence"/>
</dbReference>
<dbReference type="RefSeq" id="WP_154383237.1">
    <property type="nucleotide sequence ID" value="NZ_WKJK01000026.1"/>
</dbReference>
<keyword evidence="2" id="KW-1185">Reference proteome</keyword>
<dbReference type="SUPFAM" id="SSF56024">
    <property type="entry name" value="Phospholipase D/nuclease"/>
    <property type="match status" value="1"/>
</dbReference>
<gene>
    <name evidence="1" type="ORF">GJ699_30730</name>
</gene>
<proteinExistence type="predicted"/>
<evidence type="ECO:0000313" key="1">
    <source>
        <dbReference type="EMBL" id="MRW94357.1"/>
    </source>
</evidence>